<name>A0ABR8XXA9_9BACL</name>
<dbReference type="EMBL" id="JACSPZ010000003">
    <property type="protein sequence ID" value="MBD8036576.1"/>
    <property type="molecule type" value="Genomic_DNA"/>
</dbReference>
<keyword evidence="1" id="KW-1133">Transmembrane helix</keyword>
<comment type="caution">
    <text evidence="4">The sequence shown here is derived from an EMBL/GenBank/DDBJ whole genome shotgun (WGS) entry which is preliminary data.</text>
</comment>
<accession>A0ABR8XXA9</accession>
<dbReference type="RefSeq" id="WP_191699567.1">
    <property type="nucleotide sequence ID" value="NZ_JACSPZ010000003.1"/>
</dbReference>
<proteinExistence type="predicted"/>
<keyword evidence="2" id="KW-0732">Signal</keyword>
<evidence type="ECO:0000256" key="2">
    <source>
        <dbReference type="SAM" id="SignalP"/>
    </source>
</evidence>
<dbReference type="PANTHER" id="PTHR30373:SF2">
    <property type="entry name" value="UPF0603 PROTEIN YGCG"/>
    <property type="match status" value="1"/>
</dbReference>
<evidence type="ECO:0000313" key="5">
    <source>
        <dbReference type="Proteomes" id="UP000619101"/>
    </source>
</evidence>
<dbReference type="Gene3D" id="3.10.310.50">
    <property type="match status" value="1"/>
</dbReference>
<dbReference type="Proteomes" id="UP000619101">
    <property type="component" value="Unassembled WGS sequence"/>
</dbReference>
<reference evidence="4 5" key="1">
    <citation type="submission" date="2020-08" db="EMBL/GenBank/DDBJ databases">
        <title>A Genomic Blueprint of the Chicken Gut Microbiome.</title>
        <authorList>
            <person name="Gilroy R."/>
            <person name="Ravi A."/>
            <person name="Getino M."/>
            <person name="Pursley I."/>
            <person name="Horton D.L."/>
            <person name="Alikhan N.-F."/>
            <person name="Baker D."/>
            <person name="Gharbi K."/>
            <person name="Hall N."/>
            <person name="Watson M."/>
            <person name="Adriaenssens E.M."/>
            <person name="Foster-Nyarko E."/>
            <person name="Jarju S."/>
            <person name="Secka A."/>
            <person name="Antonio M."/>
            <person name="Oren A."/>
            <person name="Chaudhuri R."/>
            <person name="La Ragione R.M."/>
            <person name="Hildebrand F."/>
            <person name="Pallen M.J."/>
        </authorList>
    </citation>
    <scope>NUCLEOTIDE SEQUENCE [LARGE SCALE GENOMIC DNA]</scope>
    <source>
        <strain evidence="4 5">A46</strain>
    </source>
</reference>
<keyword evidence="5" id="KW-1185">Reference proteome</keyword>
<sequence length="259" mass="27119">MRWIVSLFILFLAVPLQVMAAIPEKPAYNSYVYDYANVLSDDVEQQLIQSAKALEGSTGNVIVMMTIDTIGGMDAYEFGTETIRQWGIGGANENNGMLIFATTEQGPGENDVWITVGGGLEGDYPDGKLGSMIDEYMFPYLMNGDYTSAFANIFSVFYEEMGGEAGGADLVKPVSSGDDDGISIGFIIFIIILYYLITKFGGGGGPGGRRRTARRVYRSGGFPGAFGGGFGGRGGGSSGGGFGGFGGGGSFGGGAGRKF</sequence>
<protein>
    <submittedName>
        <fullName evidence="4">TPM domain-containing protein</fullName>
    </submittedName>
</protein>
<feature type="domain" description="TPM" evidence="3">
    <location>
        <begin position="32"/>
        <end position="153"/>
    </location>
</feature>
<feature type="transmembrane region" description="Helical" evidence="1">
    <location>
        <begin position="182"/>
        <end position="201"/>
    </location>
</feature>
<dbReference type="InterPro" id="IPR007621">
    <property type="entry name" value="TPM_dom"/>
</dbReference>
<dbReference type="PANTHER" id="PTHR30373">
    <property type="entry name" value="UPF0603 PROTEIN YGCG"/>
    <property type="match status" value="1"/>
</dbReference>
<evidence type="ECO:0000259" key="3">
    <source>
        <dbReference type="Pfam" id="PF04536"/>
    </source>
</evidence>
<feature type="signal peptide" evidence="2">
    <location>
        <begin position="1"/>
        <end position="20"/>
    </location>
</feature>
<evidence type="ECO:0000256" key="1">
    <source>
        <dbReference type="SAM" id="Phobius"/>
    </source>
</evidence>
<keyword evidence="1" id="KW-0812">Transmembrane</keyword>
<evidence type="ECO:0000313" key="4">
    <source>
        <dbReference type="EMBL" id="MBD8036576.1"/>
    </source>
</evidence>
<dbReference type="Pfam" id="PF04536">
    <property type="entry name" value="TPM_phosphatase"/>
    <property type="match status" value="1"/>
</dbReference>
<organism evidence="4 5">
    <name type="scientific">Solibacillus faecavium</name>
    <dbReference type="NCBI Taxonomy" id="2762221"/>
    <lineage>
        <taxon>Bacteria</taxon>
        <taxon>Bacillati</taxon>
        <taxon>Bacillota</taxon>
        <taxon>Bacilli</taxon>
        <taxon>Bacillales</taxon>
        <taxon>Caryophanaceae</taxon>
        <taxon>Solibacillus</taxon>
    </lineage>
</organism>
<keyword evidence="1" id="KW-0472">Membrane</keyword>
<feature type="chain" id="PRO_5045715346" evidence="2">
    <location>
        <begin position="21"/>
        <end position="259"/>
    </location>
</feature>
<gene>
    <name evidence="4" type="ORF">H9635_07465</name>
</gene>